<dbReference type="PANTHER" id="PTHR46847">
    <property type="entry name" value="D-ALLOSE-BINDING PERIPLASMIC PROTEIN-RELATED"/>
    <property type="match status" value="1"/>
</dbReference>
<feature type="domain" description="Periplasmic binding protein" evidence="6">
    <location>
        <begin position="82"/>
        <end position="342"/>
    </location>
</feature>
<dbReference type="Pfam" id="PF13407">
    <property type="entry name" value="Peripla_BP_4"/>
    <property type="match status" value="1"/>
</dbReference>
<dbReference type="CDD" id="cd01536">
    <property type="entry name" value="PBP1_ABC_sugar_binding-like"/>
    <property type="match status" value="1"/>
</dbReference>
<dbReference type="RefSeq" id="WP_183683165.1">
    <property type="nucleotide sequence ID" value="NZ_JACHHH010000003.1"/>
</dbReference>
<evidence type="ECO:0000313" key="7">
    <source>
        <dbReference type="EMBL" id="MBB6040782.1"/>
    </source>
</evidence>
<comment type="subcellular location">
    <subcellularLocation>
        <location evidence="1">Cell envelope</location>
    </subcellularLocation>
</comment>
<gene>
    <name evidence="7" type="ORF">HNQ46_000745</name>
</gene>
<sequence length="373" mass="39596">MFKKALVVLMAASALSFALTGCDKTETKTENAGSEAKSEEGKSEEAKSTEAKEEKKEEKAEAKSDSSEDPLAGASFEGDYKIDVILKTTSSEYWSYVVAGAKAFEKDHPNVKVEVKGASSETAYDEQQNMIETDLNSGSYDGYVIAPLQADLVKTLIAGQTKPIVAVDTNIDAKEVLSFVGTANDTAAKEGGKAAVEEAKKRGWTEIKAISISGVQGDGTATARLKGYQEGINEAGGEFLEKEIQYADAVADKAVTSMEAIMQNHPEGIAIIACNNDDMAIAAARAAKGNEAYKNTIFMGFDGIKSACEAILDGTESMSVAQEAYDMGYKSVAATVAKLNGTELPEFINSGVSVITKDNAQKRLDDLNSYLGK</sequence>
<organism evidence="7 8">
    <name type="scientific">Oribacterium sinus</name>
    <dbReference type="NCBI Taxonomy" id="237576"/>
    <lineage>
        <taxon>Bacteria</taxon>
        <taxon>Bacillati</taxon>
        <taxon>Bacillota</taxon>
        <taxon>Clostridia</taxon>
        <taxon>Lachnospirales</taxon>
        <taxon>Lachnospiraceae</taxon>
        <taxon>Oribacterium</taxon>
    </lineage>
</organism>
<evidence type="ECO:0000256" key="4">
    <source>
        <dbReference type="SAM" id="MobiDB-lite"/>
    </source>
</evidence>
<dbReference type="EMBL" id="JACHHH010000003">
    <property type="protein sequence ID" value="MBB6040782.1"/>
    <property type="molecule type" value="Genomic_DNA"/>
</dbReference>
<evidence type="ECO:0000256" key="1">
    <source>
        <dbReference type="ARBA" id="ARBA00004196"/>
    </source>
</evidence>
<feature type="region of interest" description="Disordered" evidence="4">
    <location>
        <begin position="24"/>
        <end position="71"/>
    </location>
</feature>
<feature type="chain" id="PRO_5038525787" evidence="5">
    <location>
        <begin position="19"/>
        <end position="373"/>
    </location>
</feature>
<evidence type="ECO:0000313" key="8">
    <source>
        <dbReference type="Proteomes" id="UP000522163"/>
    </source>
</evidence>
<feature type="compositionally biased region" description="Basic and acidic residues" evidence="4">
    <location>
        <begin position="36"/>
        <end position="66"/>
    </location>
</feature>
<accession>A0A7W9SEZ4</accession>
<evidence type="ECO:0000256" key="5">
    <source>
        <dbReference type="SAM" id="SignalP"/>
    </source>
</evidence>
<evidence type="ECO:0000259" key="6">
    <source>
        <dbReference type="Pfam" id="PF13407"/>
    </source>
</evidence>
<dbReference type="GO" id="GO:0030313">
    <property type="term" value="C:cell envelope"/>
    <property type="evidence" value="ECO:0007669"/>
    <property type="project" value="UniProtKB-SubCell"/>
</dbReference>
<dbReference type="Gene3D" id="3.40.50.2300">
    <property type="match status" value="2"/>
</dbReference>
<comment type="similarity">
    <text evidence="2">Belongs to the bacterial solute-binding protein 2 family.</text>
</comment>
<proteinExistence type="inferred from homology"/>
<keyword evidence="3 5" id="KW-0732">Signal</keyword>
<protein>
    <submittedName>
        <fullName evidence="7">Ribose transport system substrate-binding protein</fullName>
    </submittedName>
</protein>
<dbReference type="Proteomes" id="UP000522163">
    <property type="component" value="Unassembled WGS sequence"/>
</dbReference>
<feature type="signal peptide" evidence="5">
    <location>
        <begin position="1"/>
        <end position="18"/>
    </location>
</feature>
<name>A0A7W9SEZ4_9FIRM</name>
<dbReference type="InterPro" id="IPR028082">
    <property type="entry name" value="Peripla_BP_I"/>
</dbReference>
<dbReference type="AlphaFoldDB" id="A0A7W9SEZ4"/>
<comment type="caution">
    <text evidence="7">The sequence shown here is derived from an EMBL/GenBank/DDBJ whole genome shotgun (WGS) entry which is preliminary data.</text>
</comment>
<dbReference type="PROSITE" id="PS51257">
    <property type="entry name" value="PROKAR_LIPOPROTEIN"/>
    <property type="match status" value="1"/>
</dbReference>
<dbReference type="GeneID" id="85014304"/>
<dbReference type="GO" id="GO:0030246">
    <property type="term" value="F:carbohydrate binding"/>
    <property type="evidence" value="ECO:0007669"/>
    <property type="project" value="UniProtKB-ARBA"/>
</dbReference>
<dbReference type="PANTHER" id="PTHR46847:SF1">
    <property type="entry name" value="D-ALLOSE-BINDING PERIPLASMIC PROTEIN-RELATED"/>
    <property type="match status" value="1"/>
</dbReference>
<dbReference type="SUPFAM" id="SSF53822">
    <property type="entry name" value="Periplasmic binding protein-like I"/>
    <property type="match status" value="1"/>
</dbReference>
<evidence type="ECO:0000256" key="3">
    <source>
        <dbReference type="ARBA" id="ARBA00022729"/>
    </source>
</evidence>
<evidence type="ECO:0000256" key="2">
    <source>
        <dbReference type="ARBA" id="ARBA00007639"/>
    </source>
</evidence>
<reference evidence="7 8" key="1">
    <citation type="submission" date="2020-08" db="EMBL/GenBank/DDBJ databases">
        <title>Genomic Encyclopedia of Type Strains, Phase IV (KMG-IV): sequencing the most valuable type-strain genomes for metagenomic binning, comparative biology and taxonomic classification.</title>
        <authorList>
            <person name="Goeker M."/>
        </authorList>
    </citation>
    <scope>NUCLEOTIDE SEQUENCE [LARGE SCALE GENOMIC DNA]</scope>
    <source>
        <strain evidence="7 8">DSM 17245</strain>
    </source>
</reference>
<dbReference type="InterPro" id="IPR025997">
    <property type="entry name" value="SBP_2_dom"/>
</dbReference>